<organism evidence="1 2">
    <name type="scientific">Verrucosispora sioxanthis</name>
    <dbReference type="NCBI Taxonomy" id="2499994"/>
    <lineage>
        <taxon>Bacteria</taxon>
        <taxon>Bacillati</taxon>
        <taxon>Actinomycetota</taxon>
        <taxon>Actinomycetes</taxon>
        <taxon>Micromonosporales</taxon>
        <taxon>Micromonosporaceae</taxon>
        <taxon>Micromonospora</taxon>
    </lineage>
</organism>
<dbReference type="RefSeq" id="WP_164447430.1">
    <property type="nucleotide sequence ID" value="NZ_SAIY01000004.1"/>
</dbReference>
<dbReference type="AlphaFoldDB" id="A0A6M1L606"/>
<dbReference type="PANTHER" id="PTHR39328">
    <property type="entry name" value="BLL2871 PROTEIN"/>
    <property type="match status" value="1"/>
</dbReference>
<dbReference type="InterPro" id="IPR010430">
    <property type="entry name" value="DUF1028"/>
</dbReference>
<dbReference type="Proteomes" id="UP000478148">
    <property type="component" value="Unassembled WGS sequence"/>
</dbReference>
<name>A0A6M1L606_9ACTN</name>
<gene>
    <name evidence="1" type="ORF">ENC19_12770</name>
</gene>
<evidence type="ECO:0000313" key="2">
    <source>
        <dbReference type="Proteomes" id="UP000478148"/>
    </source>
</evidence>
<dbReference type="PANTHER" id="PTHR39328:SF1">
    <property type="entry name" value="BLL2871 PROTEIN"/>
    <property type="match status" value="1"/>
</dbReference>
<evidence type="ECO:0000313" key="1">
    <source>
        <dbReference type="EMBL" id="NGM13474.1"/>
    </source>
</evidence>
<keyword evidence="2" id="KW-1185">Reference proteome</keyword>
<dbReference type="Pfam" id="PF06267">
    <property type="entry name" value="DUF1028"/>
    <property type="match status" value="1"/>
</dbReference>
<dbReference type="EMBL" id="SAIY01000004">
    <property type="protein sequence ID" value="NGM13474.1"/>
    <property type="molecule type" value="Genomic_DNA"/>
</dbReference>
<dbReference type="InterPro" id="IPR029055">
    <property type="entry name" value="Ntn_hydrolases_N"/>
</dbReference>
<proteinExistence type="predicted"/>
<dbReference type="SUPFAM" id="SSF56235">
    <property type="entry name" value="N-terminal nucleophile aminohydrolases (Ntn hydrolases)"/>
    <property type="match status" value="1"/>
</dbReference>
<sequence>MTFSIVARCGRSGQLGVAALTAKPGVGKLVAHVHPHGAVATQALPNPFLAYDGLPLLGDGRTPEDVVTELLDRDPGRDVRQVGMVDRDGRSYAFTGARTLDWSGHRTGTGYAVQGNRLVGAEPLDEIVRAYQGGEDLDLAERLLLAIELGEDAGGDRHGARSATVMVIGEQPYPLWDLRVDDHDHPAKELRRLYDVFHEEVATAVRQLPTRDDPMGEAARRALG</sequence>
<protein>
    <submittedName>
        <fullName evidence="1">DUF1028 domain-containing protein</fullName>
    </submittedName>
</protein>
<dbReference type="Gene3D" id="3.60.20.10">
    <property type="entry name" value="Glutamine Phosphoribosylpyrophosphate, subunit 1, domain 1"/>
    <property type="match status" value="1"/>
</dbReference>
<accession>A0A6M1L606</accession>
<reference evidence="1 2" key="1">
    <citation type="submission" date="2020-02" db="EMBL/GenBank/DDBJ databases">
        <title>Draft Genome Sequence of Verrucosispora sp. Strain CWR15, Isolated from Gulf of Mexico Sponge.</title>
        <authorList>
            <person name="Kennedy S.J."/>
            <person name="Cella E."/>
            <person name="Azarian T."/>
            <person name="Baker B.J."/>
            <person name="Shaw L.N."/>
        </authorList>
    </citation>
    <scope>NUCLEOTIDE SEQUENCE [LARGE SCALE GENOMIC DNA]</scope>
    <source>
        <strain evidence="1 2">CWR15</strain>
    </source>
</reference>
<comment type="caution">
    <text evidence="1">The sequence shown here is derived from an EMBL/GenBank/DDBJ whole genome shotgun (WGS) entry which is preliminary data.</text>
</comment>